<dbReference type="EC" id="2.8.2.-" evidence="3"/>
<dbReference type="Gene3D" id="3.40.50.300">
    <property type="entry name" value="P-loop containing nucleotide triphosphate hydrolases"/>
    <property type="match status" value="1"/>
</dbReference>
<dbReference type="Pfam" id="PF00685">
    <property type="entry name" value="Sulfotransfer_1"/>
    <property type="match status" value="1"/>
</dbReference>
<evidence type="ECO:0000259" key="4">
    <source>
        <dbReference type="Pfam" id="PF00685"/>
    </source>
</evidence>
<keyword evidence="6" id="KW-1185">Reference proteome</keyword>
<feature type="domain" description="Sulfotransferase" evidence="4">
    <location>
        <begin position="53"/>
        <end position="310"/>
    </location>
</feature>
<evidence type="ECO:0000256" key="1">
    <source>
        <dbReference type="ARBA" id="ARBA00005771"/>
    </source>
</evidence>
<gene>
    <name evidence="5" type="ORF">RIMI_LOCUS23223503</name>
</gene>
<dbReference type="InterPro" id="IPR027417">
    <property type="entry name" value="P-loop_NTPase"/>
</dbReference>
<evidence type="ECO:0000313" key="5">
    <source>
        <dbReference type="EMBL" id="CAJ0968594.1"/>
    </source>
</evidence>
<organism evidence="5 6">
    <name type="scientific">Ranitomeya imitator</name>
    <name type="common">mimic poison frog</name>
    <dbReference type="NCBI Taxonomy" id="111125"/>
    <lineage>
        <taxon>Eukaryota</taxon>
        <taxon>Metazoa</taxon>
        <taxon>Chordata</taxon>
        <taxon>Craniata</taxon>
        <taxon>Vertebrata</taxon>
        <taxon>Euteleostomi</taxon>
        <taxon>Amphibia</taxon>
        <taxon>Batrachia</taxon>
        <taxon>Anura</taxon>
        <taxon>Neobatrachia</taxon>
        <taxon>Hyloidea</taxon>
        <taxon>Dendrobatidae</taxon>
        <taxon>Dendrobatinae</taxon>
        <taxon>Ranitomeya</taxon>
    </lineage>
</organism>
<evidence type="ECO:0000256" key="2">
    <source>
        <dbReference type="ARBA" id="ARBA00022679"/>
    </source>
</evidence>
<reference evidence="5" key="1">
    <citation type="submission" date="2023-07" db="EMBL/GenBank/DDBJ databases">
        <authorList>
            <person name="Stuckert A."/>
        </authorList>
    </citation>
    <scope>NUCLEOTIDE SEQUENCE</scope>
</reference>
<dbReference type="EMBL" id="CAUEEQ010079427">
    <property type="protein sequence ID" value="CAJ0968594.1"/>
    <property type="molecule type" value="Genomic_DNA"/>
</dbReference>
<name>A0ABN9MP78_9NEOB</name>
<evidence type="ECO:0000256" key="3">
    <source>
        <dbReference type="RuleBase" id="RU361155"/>
    </source>
</evidence>
<sequence>METYDTSKEYSDFLSAVPEGTFYRFPLIPVHGVPLMKPIATSWERIEKFQARPDDLLIATYPKAGTTWMQEIIDSIMNEGEVEKTKRAPTHVRSPFLEICSPPPVPSGEYTVPSGIDLLEVTPSPRLVKTHLPYELVPESFWKEKCKTIYVARNAKDNAVSYYFFDVMNKTQPDPGTWEEYVQKFLKGDVAWGSWFDHVLGWWKAREKHEILYMFYEDMKEDPKREIRKVMKFLGKKLSEESVEKIYKHTSFSAMKENPMANYSSLPDNVLDQSLSPFMRKGEVADWMNHFTISQNKIFDEEYQRKMKGSTLKFRSNI</sequence>
<evidence type="ECO:0000313" key="6">
    <source>
        <dbReference type="Proteomes" id="UP001176940"/>
    </source>
</evidence>
<protein>
    <recommendedName>
        <fullName evidence="3">Sulfotransferase</fullName>
        <ecNumber evidence="3">2.8.2.-</ecNumber>
    </recommendedName>
</protein>
<keyword evidence="2 3" id="KW-0808">Transferase</keyword>
<comment type="caution">
    <text evidence="5">The sequence shown here is derived from an EMBL/GenBank/DDBJ whole genome shotgun (WGS) entry which is preliminary data.</text>
</comment>
<dbReference type="PANTHER" id="PTHR11783">
    <property type="entry name" value="SULFOTRANSFERASE SULT"/>
    <property type="match status" value="1"/>
</dbReference>
<comment type="similarity">
    <text evidence="1 3">Belongs to the sulfotransferase 1 family.</text>
</comment>
<dbReference type="Proteomes" id="UP001176940">
    <property type="component" value="Unassembled WGS sequence"/>
</dbReference>
<dbReference type="SUPFAM" id="SSF52540">
    <property type="entry name" value="P-loop containing nucleoside triphosphate hydrolases"/>
    <property type="match status" value="1"/>
</dbReference>
<dbReference type="InterPro" id="IPR000863">
    <property type="entry name" value="Sulfotransferase_dom"/>
</dbReference>
<accession>A0ABN9MP78</accession>
<proteinExistence type="inferred from homology"/>